<dbReference type="GO" id="GO:0016020">
    <property type="term" value="C:membrane"/>
    <property type="evidence" value="ECO:0007669"/>
    <property type="project" value="UniProtKB-SubCell"/>
</dbReference>
<dbReference type="AlphaFoldDB" id="A0A1H9RNS5"/>
<feature type="transmembrane region" description="Helical" evidence="12">
    <location>
        <begin position="20"/>
        <end position="43"/>
    </location>
</feature>
<evidence type="ECO:0000256" key="3">
    <source>
        <dbReference type="ARBA" id="ARBA00007931"/>
    </source>
</evidence>
<dbReference type="Pfam" id="PF02163">
    <property type="entry name" value="Peptidase_M50"/>
    <property type="match status" value="2"/>
</dbReference>
<keyword evidence="6" id="KW-0479">Metal-binding</keyword>
<dbReference type="STRING" id="531814.SAMN04487944_10989"/>
<evidence type="ECO:0000256" key="2">
    <source>
        <dbReference type="ARBA" id="ARBA00004141"/>
    </source>
</evidence>
<evidence type="ECO:0000256" key="5">
    <source>
        <dbReference type="ARBA" id="ARBA00022692"/>
    </source>
</evidence>
<keyword evidence="15" id="KW-1185">Reference proteome</keyword>
<gene>
    <name evidence="14" type="ORF">SAMN04487944_10989</name>
</gene>
<protein>
    <submittedName>
        <fullName evidence="14">Stage IV sporulation protein FB</fullName>
    </submittedName>
</protein>
<organism evidence="14 15">
    <name type="scientific">Gracilibacillus ureilyticus</name>
    <dbReference type="NCBI Taxonomy" id="531814"/>
    <lineage>
        <taxon>Bacteria</taxon>
        <taxon>Bacillati</taxon>
        <taxon>Bacillota</taxon>
        <taxon>Bacilli</taxon>
        <taxon>Bacillales</taxon>
        <taxon>Bacillaceae</taxon>
        <taxon>Gracilibacillus</taxon>
    </lineage>
</organism>
<dbReference type="PANTHER" id="PTHR39188:SF3">
    <property type="entry name" value="STAGE IV SPORULATION PROTEIN FB"/>
    <property type="match status" value="1"/>
</dbReference>
<feature type="domain" description="Peptidase M50" evidence="13">
    <location>
        <begin position="113"/>
        <end position="170"/>
    </location>
</feature>
<sequence>MLMNNSKFLPPVHIHPIVFFFIAVAIITGMFIDLLIIAFIVIIHELGHFYFAKKYNWKVKRIYLWIFGGVMETEESGLRPMKEEWIVTLAGPAQHLFLFFFFYFLGSIEWFPESAVNTAMQYNIFIFLGNLLPIYPLDGGRILHLICDNLFPFQTAHSLTIILSMISIVTFLTCALLIGNTSLSLCLLFGFLFWENRIEWTRRHYKWWKFILYRNSAAAHHYKKKSILKVSKEKRLIDILQKFYRNRYHFIQVIEDKGTVHTDLTETECMDIFFAKKNHRLTVGEIVNREEEVTYV</sequence>
<dbReference type="PANTHER" id="PTHR39188">
    <property type="entry name" value="MEMBRANE-ASSOCIATED ZINC METALLOPROTEASE M50B"/>
    <property type="match status" value="1"/>
</dbReference>
<keyword evidence="9 12" id="KW-1133">Transmembrane helix</keyword>
<evidence type="ECO:0000256" key="1">
    <source>
        <dbReference type="ARBA" id="ARBA00001947"/>
    </source>
</evidence>
<evidence type="ECO:0000256" key="11">
    <source>
        <dbReference type="ARBA" id="ARBA00023136"/>
    </source>
</evidence>
<feature type="domain" description="Peptidase M50" evidence="13">
    <location>
        <begin position="34"/>
        <end position="106"/>
    </location>
</feature>
<feature type="transmembrane region" description="Helical" evidence="12">
    <location>
        <begin position="161"/>
        <end position="194"/>
    </location>
</feature>
<keyword evidence="11 12" id="KW-0472">Membrane</keyword>
<dbReference type="GO" id="GO:0046872">
    <property type="term" value="F:metal ion binding"/>
    <property type="evidence" value="ECO:0007669"/>
    <property type="project" value="UniProtKB-KW"/>
</dbReference>
<evidence type="ECO:0000313" key="15">
    <source>
        <dbReference type="Proteomes" id="UP000199687"/>
    </source>
</evidence>
<keyword evidence="8" id="KW-0862">Zinc</keyword>
<evidence type="ECO:0000256" key="8">
    <source>
        <dbReference type="ARBA" id="ARBA00022833"/>
    </source>
</evidence>
<evidence type="ECO:0000256" key="10">
    <source>
        <dbReference type="ARBA" id="ARBA00023049"/>
    </source>
</evidence>
<dbReference type="GO" id="GO:0008237">
    <property type="term" value="F:metallopeptidase activity"/>
    <property type="evidence" value="ECO:0007669"/>
    <property type="project" value="UniProtKB-KW"/>
</dbReference>
<evidence type="ECO:0000256" key="9">
    <source>
        <dbReference type="ARBA" id="ARBA00022989"/>
    </source>
</evidence>
<name>A0A1H9RNS5_9BACI</name>
<evidence type="ECO:0000256" key="4">
    <source>
        <dbReference type="ARBA" id="ARBA00022670"/>
    </source>
</evidence>
<accession>A0A1H9RNS5</accession>
<evidence type="ECO:0000259" key="13">
    <source>
        <dbReference type="Pfam" id="PF02163"/>
    </source>
</evidence>
<keyword evidence="5 12" id="KW-0812">Transmembrane</keyword>
<evidence type="ECO:0000256" key="6">
    <source>
        <dbReference type="ARBA" id="ARBA00022723"/>
    </source>
</evidence>
<comment type="cofactor">
    <cofactor evidence="1">
        <name>Zn(2+)</name>
        <dbReference type="ChEBI" id="CHEBI:29105"/>
    </cofactor>
</comment>
<dbReference type="InterPro" id="IPR008915">
    <property type="entry name" value="Peptidase_M50"/>
</dbReference>
<keyword evidence="7" id="KW-0378">Hydrolase</keyword>
<dbReference type="Proteomes" id="UP000199687">
    <property type="component" value="Unassembled WGS sequence"/>
</dbReference>
<reference evidence="14 15" key="1">
    <citation type="submission" date="2016-10" db="EMBL/GenBank/DDBJ databases">
        <authorList>
            <person name="de Groot N.N."/>
        </authorList>
    </citation>
    <scope>NUCLEOTIDE SEQUENCE [LARGE SCALE GENOMIC DNA]</scope>
    <source>
        <strain evidence="14 15">CGMCC 1.7727</strain>
    </source>
</reference>
<comment type="similarity">
    <text evidence="3">Belongs to the peptidase M50B family.</text>
</comment>
<dbReference type="GO" id="GO:0006508">
    <property type="term" value="P:proteolysis"/>
    <property type="evidence" value="ECO:0007669"/>
    <property type="project" value="UniProtKB-KW"/>
</dbReference>
<keyword evidence="10" id="KW-0482">Metalloprotease</keyword>
<proteinExistence type="inferred from homology"/>
<comment type="subcellular location">
    <subcellularLocation>
        <location evidence="2">Membrane</location>
        <topology evidence="2">Multi-pass membrane protein</topology>
    </subcellularLocation>
</comment>
<keyword evidence="4" id="KW-0645">Protease</keyword>
<evidence type="ECO:0000313" key="14">
    <source>
        <dbReference type="EMBL" id="SER74591.1"/>
    </source>
</evidence>
<dbReference type="EMBL" id="FOGL01000009">
    <property type="protein sequence ID" value="SER74591.1"/>
    <property type="molecule type" value="Genomic_DNA"/>
</dbReference>
<evidence type="ECO:0000256" key="12">
    <source>
        <dbReference type="SAM" id="Phobius"/>
    </source>
</evidence>
<feature type="transmembrane region" description="Helical" evidence="12">
    <location>
        <begin position="85"/>
        <end position="105"/>
    </location>
</feature>
<evidence type="ECO:0000256" key="7">
    <source>
        <dbReference type="ARBA" id="ARBA00022801"/>
    </source>
</evidence>